<dbReference type="Pfam" id="PF00545">
    <property type="entry name" value="Ribonuclease"/>
    <property type="match status" value="1"/>
</dbReference>
<protein>
    <submittedName>
        <fullName evidence="3">Uncharacterized protein</fullName>
    </submittedName>
</protein>
<evidence type="ECO:0000313" key="3">
    <source>
        <dbReference type="EMBL" id="KAH7250983.1"/>
    </source>
</evidence>
<dbReference type="EMBL" id="JAGPXF010000003">
    <property type="protein sequence ID" value="KAH7250983.1"/>
    <property type="molecule type" value="Genomic_DNA"/>
</dbReference>
<keyword evidence="1" id="KW-0540">Nuclease</keyword>
<dbReference type="GO" id="GO:0003723">
    <property type="term" value="F:RNA binding"/>
    <property type="evidence" value="ECO:0007669"/>
    <property type="project" value="InterPro"/>
</dbReference>
<proteinExistence type="predicted"/>
<organism evidence="3 4">
    <name type="scientific">Fusarium tricinctum</name>
    <dbReference type="NCBI Taxonomy" id="61284"/>
    <lineage>
        <taxon>Eukaryota</taxon>
        <taxon>Fungi</taxon>
        <taxon>Dikarya</taxon>
        <taxon>Ascomycota</taxon>
        <taxon>Pezizomycotina</taxon>
        <taxon>Sordariomycetes</taxon>
        <taxon>Hypocreomycetidae</taxon>
        <taxon>Hypocreales</taxon>
        <taxon>Nectriaceae</taxon>
        <taxon>Fusarium</taxon>
        <taxon>Fusarium tricinctum species complex</taxon>
    </lineage>
</organism>
<reference evidence="3" key="1">
    <citation type="journal article" date="2021" name="Nat. Commun.">
        <title>Genetic determinants of endophytism in the Arabidopsis root mycobiome.</title>
        <authorList>
            <person name="Mesny F."/>
            <person name="Miyauchi S."/>
            <person name="Thiergart T."/>
            <person name="Pickel B."/>
            <person name="Atanasova L."/>
            <person name="Karlsson M."/>
            <person name="Huettel B."/>
            <person name="Barry K.W."/>
            <person name="Haridas S."/>
            <person name="Chen C."/>
            <person name="Bauer D."/>
            <person name="Andreopoulos W."/>
            <person name="Pangilinan J."/>
            <person name="LaButti K."/>
            <person name="Riley R."/>
            <person name="Lipzen A."/>
            <person name="Clum A."/>
            <person name="Drula E."/>
            <person name="Henrissat B."/>
            <person name="Kohler A."/>
            <person name="Grigoriev I.V."/>
            <person name="Martin F.M."/>
            <person name="Hacquard S."/>
        </authorList>
    </citation>
    <scope>NUCLEOTIDE SEQUENCE</scope>
    <source>
        <strain evidence="3">MPI-SDFR-AT-0068</strain>
    </source>
</reference>
<name>A0A8K0WDX7_9HYPO</name>
<comment type="caution">
    <text evidence="3">The sequence shown here is derived from an EMBL/GenBank/DDBJ whole genome shotgun (WGS) entry which is preliminary data.</text>
</comment>
<dbReference type="InterPro" id="IPR016191">
    <property type="entry name" value="Ribonuclease/ribotoxin"/>
</dbReference>
<dbReference type="GO" id="GO:0004521">
    <property type="term" value="F:RNA endonuclease activity"/>
    <property type="evidence" value="ECO:0007669"/>
    <property type="project" value="InterPro"/>
</dbReference>
<dbReference type="AlphaFoldDB" id="A0A8K0WDX7"/>
<keyword evidence="4" id="KW-1185">Reference proteome</keyword>
<evidence type="ECO:0000256" key="2">
    <source>
        <dbReference type="ARBA" id="ARBA00022801"/>
    </source>
</evidence>
<keyword evidence="2" id="KW-0378">Hydrolase</keyword>
<dbReference type="InterPro" id="IPR000026">
    <property type="entry name" value="N1-like"/>
</dbReference>
<dbReference type="GO" id="GO:0016787">
    <property type="term" value="F:hydrolase activity"/>
    <property type="evidence" value="ECO:0007669"/>
    <property type="project" value="UniProtKB-KW"/>
</dbReference>
<dbReference type="SUPFAM" id="SSF53933">
    <property type="entry name" value="Microbial ribonucleases"/>
    <property type="match status" value="1"/>
</dbReference>
<dbReference type="OrthoDB" id="5091869at2759"/>
<evidence type="ECO:0000313" key="4">
    <source>
        <dbReference type="Proteomes" id="UP000813427"/>
    </source>
</evidence>
<gene>
    <name evidence="3" type="ORF">BKA59DRAFT_452222</name>
</gene>
<dbReference type="Gene3D" id="3.10.450.30">
    <property type="entry name" value="Microbial ribonucleases"/>
    <property type="match status" value="1"/>
</dbReference>
<evidence type="ECO:0000256" key="1">
    <source>
        <dbReference type="ARBA" id="ARBA00022722"/>
    </source>
</evidence>
<dbReference type="Proteomes" id="UP000813427">
    <property type="component" value="Unassembled WGS sequence"/>
</dbReference>
<sequence>MPELTFEALSQLNSQMGSLSITRPTEDMDDCSSECSHYSLAGLENDRWYRYIPASQVREQAKLVPDLPTEPGLAKYPRQFQNREALPLQRAGPWKEYPFCLNKRYVHGTPGPVRIVVNSVSNDDHDVIYHPTKDNKMAILATYRPRGYAKGILPKPLPVSSPWSLSSSPVPFTCSPVLFSAPPFTSDGFYQQCLPPAVSYMPDYYQQVQPSYYQPGLPMDPAWNYPMGYVTGFQQMNQYLY</sequence>
<accession>A0A8K0WDX7</accession>